<reference evidence="2 4" key="1">
    <citation type="submission" date="2017-02" db="EMBL/GenBank/DDBJ databases">
        <title>Mycobacterium kansasii genomes.</title>
        <authorList>
            <person name="Borowka P."/>
            <person name="Strapagiel D."/>
            <person name="Marciniak B."/>
            <person name="Lach J."/>
            <person name="Bakula Z."/>
            <person name="Van Ingen J."/>
            <person name="Safianowska A."/>
            <person name="Brzostek A."/>
            <person name="Dziadek J."/>
            <person name="Jagielski T."/>
        </authorList>
    </citation>
    <scope>NUCLEOTIDE SEQUENCE [LARGE SCALE GENOMIC DNA]</scope>
    <source>
        <strain evidence="2 4">12MK</strain>
    </source>
</reference>
<dbReference type="Proteomes" id="UP000192335">
    <property type="component" value="Unassembled WGS sequence"/>
</dbReference>
<keyword evidence="5" id="KW-1185">Reference proteome</keyword>
<gene>
    <name evidence="3" type="primary">acg_3</name>
    <name evidence="2" type="ORF">B4U45_16915</name>
    <name evidence="3" type="ORF">LAUMK4_00317</name>
</gene>
<evidence type="ECO:0000313" key="4">
    <source>
        <dbReference type="Proteomes" id="UP000192335"/>
    </source>
</evidence>
<proteinExistence type="predicted"/>
<accession>A0A8E2LQE2</accession>
<dbReference type="EMBL" id="MWQA01000001">
    <property type="protein sequence ID" value="ORC08030.1"/>
    <property type="molecule type" value="Genomic_DNA"/>
</dbReference>
<evidence type="ECO:0000313" key="3">
    <source>
        <dbReference type="EMBL" id="VAZ87218.1"/>
    </source>
</evidence>
<dbReference type="AlphaFoldDB" id="A0A8E2LQE2"/>
<dbReference type="NCBIfam" id="NF047509">
    <property type="entry name" value="Rv3131_FMN_oxido"/>
    <property type="match status" value="1"/>
</dbReference>
<dbReference type="Gene3D" id="3.40.109.10">
    <property type="entry name" value="NADH Oxidase"/>
    <property type="match status" value="2"/>
</dbReference>
<keyword evidence="3" id="KW-0560">Oxidoreductase</keyword>
<reference evidence="3 5" key="2">
    <citation type="submission" date="2018-09" db="EMBL/GenBank/DDBJ databases">
        <authorList>
            <person name="Tagini F."/>
        </authorList>
    </citation>
    <scope>NUCLEOTIDE SEQUENCE [LARGE SCALE GENOMIC DNA]</scope>
    <source>
        <strain evidence="3 5">MK4</strain>
    </source>
</reference>
<comment type="caution">
    <text evidence="2">The sequence shown here is derived from an EMBL/GenBank/DDBJ whole genome shotgun (WGS) entry which is preliminary data.</text>
</comment>
<dbReference type="EMBL" id="UPHM01000007">
    <property type="protein sequence ID" value="VAZ87218.1"/>
    <property type="molecule type" value="Genomic_DNA"/>
</dbReference>
<evidence type="ECO:0000256" key="1">
    <source>
        <dbReference type="SAM" id="MobiDB-lite"/>
    </source>
</evidence>
<protein>
    <submittedName>
        <fullName evidence="2 3">NAD(P)H nitroreductase</fullName>
        <ecNumber evidence="3">1.-.-.-</ecNumber>
    </submittedName>
</protein>
<dbReference type="InterPro" id="IPR050627">
    <property type="entry name" value="Nitroreductase/BluB"/>
</dbReference>
<dbReference type="Proteomes" id="UP000271464">
    <property type="component" value="Unassembled WGS sequence"/>
</dbReference>
<dbReference type="RefSeq" id="WP_075546358.1">
    <property type="nucleotide sequence ID" value="NZ_LWCM01000076.1"/>
</dbReference>
<organism evidence="2 4">
    <name type="scientific">Mycobacterium persicum</name>
    <dbReference type="NCBI Taxonomy" id="1487726"/>
    <lineage>
        <taxon>Bacteria</taxon>
        <taxon>Bacillati</taxon>
        <taxon>Actinomycetota</taxon>
        <taxon>Actinomycetes</taxon>
        <taxon>Mycobacteriales</taxon>
        <taxon>Mycobacteriaceae</taxon>
        <taxon>Mycobacterium</taxon>
    </lineage>
</organism>
<dbReference type="EC" id="1.-.-.-" evidence="3"/>
<dbReference type="SUPFAM" id="SSF55469">
    <property type="entry name" value="FMN-dependent nitroreductase-like"/>
    <property type="match status" value="2"/>
</dbReference>
<dbReference type="GeneID" id="66599050"/>
<name>A0A8E2LQE2_9MYCO</name>
<dbReference type="InterPro" id="IPR000415">
    <property type="entry name" value="Nitroreductase-like"/>
</dbReference>
<sequence length="327" mass="36342">MLDTAVETKTIEEAIELACRAPSLYNSQPWRWAAEGGRLELTLDPTRLLRADRTMRQAHIGCGAVLDHLRVAMAAAGWRAGVDRFPNPDNPLHLATVEFTPIDRVTDEQRQRADAILRRRTDRLPFLAPTTWESVEPVLLNSVDADDVRLDVLPEELRPRLAEAAELTESLRRYDSSYHRELDWWTAPFEDSEGIPFSSLVSAVEFGRVGLNRAFPFTRNPERRTGVGSDHSKILMLSTDDDSHGNALRCGEALSTVLLECTTAGLATCPVTHLTELSASRELLAALTGHTDLPQVLIRVGNVPALDKAPPPTPRRPLADVLRLNRE</sequence>
<evidence type="ECO:0000313" key="5">
    <source>
        <dbReference type="Proteomes" id="UP000271464"/>
    </source>
</evidence>
<feature type="region of interest" description="Disordered" evidence="1">
    <location>
        <begin position="305"/>
        <end position="327"/>
    </location>
</feature>
<dbReference type="PANTHER" id="PTHR23026:SF123">
    <property type="entry name" value="NAD(P)H NITROREDUCTASE RV3131-RELATED"/>
    <property type="match status" value="1"/>
</dbReference>
<dbReference type="OrthoDB" id="8156917at2"/>
<dbReference type="PANTHER" id="PTHR23026">
    <property type="entry name" value="NADPH NITROREDUCTASE"/>
    <property type="match status" value="1"/>
</dbReference>
<dbReference type="GO" id="GO:0016491">
    <property type="term" value="F:oxidoreductase activity"/>
    <property type="evidence" value="ECO:0007669"/>
    <property type="project" value="UniProtKB-KW"/>
</dbReference>
<evidence type="ECO:0000313" key="2">
    <source>
        <dbReference type="EMBL" id="ORC08030.1"/>
    </source>
</evidence>